<keyword evidence="5 7" id="KW-1133">Transmembrane helix</keyword>
<dbReference type="OrthoDB" id="9813426at2"/>
<dbReference type="PANTHER" id="PTHR30353">
    <property type="entry name" value="INNER MEMBRANE PROTEIN DEDA-RELATED"/>
    <property type="match status" value="1"/>
</dbReference>
<dbReference type="RefSeq" id="WP_130141256.1">
    <property type="nucleotide sequence ID" value="NZ_SGIT01000002.1"/>
</dbReference>
<proteinExistence type="inferred from homology"/>
<keyword evidence="3 7" id="KW-1003">Cell membrane</keyword>
<evidence type="ECO:0000313" key="10">
    <source>
        <dbReference type="Proteomes" id="UP000292855"/>
    </source>
</evidence>
<comment type="similarity">
    <text evidence="2 7">Belongs to the DedA family.</text>
</comment>
<evidence type="ECO:0000313" key="9">
    <source>
        <dbReference type="EMBL" id="RZF59334.1"/>
    </source>
</evidence>
<reference evidence="9 10" key="1">
    <citation type="submission" date="2019-02" db="EMBL/GenBank/DDBJ databases">
        <authorList>
            <person name="Li Y."/>
        </authorList>
    </citation>
    <scope>NUCLEOTIDE SEQUENCE [LARGE SCALE GENOMIC DNA]</scope>
    <source>
        <strain evidence="9 10">30C10-4-7</strain>
    </source>
</reference>
<feature type="transmembrane region" description="Helical" evidence="7">
    <location>
        <begin position="64"/>
        <end position="87"/>
    </location>
</feature>
<gene>
    <name evidence="9" type="ORF">EWE74_09120</name>
</gene>
<feature type="domain" description="VTT" evidence="8">
    <location>
        <begin position="42"/>
        <end position="169"/>
    </location>
</feature>
<evidence type="ECO:0000256" key="1">
    <source>
        <dbReference type="ARBA" id="ARBA00004651"/>
    </source>
</evidence>
<accession>A0A4Q6XPP8</accession>
<name>A0A4Q6XPP8_9SPHI</name>
<evidence type="ECO:0000256" key="6">
    <source>
        <dbReference type="ARBA" id="ARBA00023136"/>
    </source>
</evidence>
<evidence type="ECO:0000256" key="5">
    <source>
        <dbReference type="ARBA" id="ARBA00022989"/>
    </source>
</evidence>
<evidence type="ECO:0000256" key="2">
    <source>
        <dbReference type="ARBA" id="ARBA00010792"/>
    </source>
</evidence>
<comment type="subcellular location">
    <subcellularLocation>
        <location evidence="1 7">Cell membrane</location>
        <topology evidence="1 7">Multi-pass membrane protein</topology>
    </subcellularLocation>
</comment>
<dbReference type="InterPro" id="IPR032818">
    <property type="entry name" value="DedA-like"/>
</dbReference>
<protein>
    <submittedName>
        <fullName evidence="9">DedA family protein</fullName>
    </submittedName>
</protein>
<dbReference type="PANTHER" id="PTHR30353:SF0">
    <property type="entry name" value="TRANSMEMBRANE PROTEIN"/>
    <property type="match status" value="1"/>
</dbReference>
<comment type="caution">
    <text evidence="9">The sequence shown here is derived from an EMBL/GenBank/DDBJ whole genome shotgun (WGS) entry which is preliminary data.</text>
</comment>
<keyword evidence="6 7" id="KW-0472">Membrane</keyword>
<dbReference type="Pfam" id="PF09335">
    <property type="entry name" value="VTT_dom"/>
    <property type="match status" value="1"/>
</dbReference>
<evidence type="ECO:0000259" key="8">
    <source>
        <dbReference type="Pfam" id="PF09335"/>
    </source>
</evidence>
<keyword evidence="4 7" id="KW-0812">Transmembrane</keyword>
<evidence type="ECO:0000256" key="3">
    <source>
        <dbReference type="ARBA" id="ARBA00022475"/>
    </source>
</evidence>
<dbReference type="InterPro" id="IPR032816">
    <property type="entry name" value="VTT_dom"/>
</dbReference>
<dbReference type="GO" id="GO:0005886">
    <property type="term" value="C:plasma membrane"/>
    <property type="evidence" value="ECO:0007669"/>
    <property type="project" value="UniProtKB-SubCell"/>
</dbReference>
<dbReference type="EMBL" id="SGIT01000002">
    <property type="protein sequence ID" value="RZF59334.1"/>
    <property type="molecule type" value="Genomic_DNA"/>
</dbReference>
<keyword evidence="10" id="KW-1185">Reference proteome</keyword>
<evidence type="ECO:0000256" key="7">
    <source>
        <dbReference type="RuleBase" id="RU367016"/>
    </source>
</evidence>
<sequence length="224" mass="25505">MQDLWLSFQQLMDPEYLLSHGGFYIVVLIVFAETGLFFGFFLPGDYLLFLAGLFCALGKIDVDIVTMYFGILGAGILGNFTGYWFGYRTGPVLFKRKDSLLFKRKYVIMAEEFYQKYGGTALIIGRFVPIVRTFAPIFAGVVKLNFRKFIFYNVAGALLWVSLLTLTGYFLGVKFPAIINYVEYIIVGLIVIAFLPIVIALLKRWLKNRKKETNKTNSNNSNVN</sequence>
<feature type="transmembrane region" description="Helical" evidence="7">
    <location>
        <begin position="21"/>
        <end position="44"/>
    </location>
</feature>
<dbReference type="Proteomes" id="UP000292855">
    <property type="component" value="Unassembled WGS sequence"/>
</dbReference>
<organism evidence="9 10">
    <name type="scientific">Sphingobacterium corticibacterium</name>
    <dbReference type="NCBI Taxonomy" id="2484746"/>
    <lineage>
        <taxon>Bacteria</taxon>
        <taxon>Pseudomonadati</taxon>
        <taxon>Bacteroidota</taxon>
        <taxon>Sphingobacteriia</taxon>
        <taxon>Sphingobacteriales</taxon>
        <taxon>Sphingobacteriaceae</taxon>
        <taxon>Sphingobacterium</taxon>
    </lineage>
</organism>
<feature type="transmembrane region" description="Helical" evidence="7">
    <location>
        <begin position="150"/>
        <end position="172"/>
    </location>
</feature>
<feature type="transmembrane region" description="Helical" evidence="7">
    <location>
        <begin position="178"/>
        <end position="202"/>
    </location>
</feature>
<evidence type="ECO:0000256" key="4">
    <source>
        <dbReference type="ARBA" id="ARBA00022692"/>
    </source>
</evidence>
<dbReference type="AlphaFoldDB" id="A0A4Q6XPP8"/>